<dbReference type="InterPro" id="IPR007630">
    <property type="entry name" value="RNA_pol_sigma70_r4"/>
</dbReference>
<keyword evidence="3" id="KW-1185">Reference proteome</keyword>
<comment type="caution">
    <text evidence="2">The sequence shown here is derived from an EMBL/GenBank/DDBJ whole genome shotgun (WGS) entry which is preliminary data.</text>
</comment>
<dbReference type="SUPFAM" id="SSF88659">
    <property type="entry name" value="Sigma3 and sigma4 domains of RNA polymerase sigma factors"/>
    <property type="match status" value="1"/>
</dbReference>
<dbReference type="InterPro" id="IPR036388">
    <property type="entry name" value="WH-like_DNA-bd_sf"/>
</dbReference>
<dbReference type="Pfam" id="PF04545">
    <property type="entry name" value="Sigma70_r4"/>
    <property type="match status" value="1"/>
</dbReference>
<organism evidence="2 3">
    <name type="scientific">Nocardioides ganghwensis</name>
    <dbReference type="NCBI Taxonomy" id="252230"/>
    <lineage>
        <taxon>Bacteria</taxon>
        <taxon>Bacillati</taxon>
        <taxon>Actinomycetota</taxon>
        <taxon>Actinomycetes</taxon>
        <taxon>Propionibacteriales</taxon>
        <taxon>Nocardioidaceae</taxon>
        <taxon>Nocardioides</taxon>
    </lineage>
</organism>
<evidence type="ECO:0000313" key="3">
    <source>
        <dbReference type="Proteomes" id="UP000293291"/>
    </source>
</evidence>
<evidence type="ECO:0000313" key="2">
    <source>
        <dbReference type="EMBL" id="RYB99430.1"/>
    </source>
</evidence>
<dbReference type="RefSeq" id="WP_129456278.1">
    <property type="nucleotide sequence ID" value="NZ_JACXYX010000018.1"/>
</dbReference>
<gene>
    <name evidence="2" type="ORF">EUA07_16530</name>
</gene>
<dbReference type="EMBL" id="SDWU01000019">
    <property type="protein sequence ID" value="RYB99430.1"/>
    <property type="molecule type" value="Genomic_DNA"/>
</dbReference>
<dbReference type="InterPro" id="IPR013324">
    <property type="entry name" value="RNA_pol_sigma_r3/r4-like"/>
</dbReference>
<sequence>MTKAFDETSWSPWTTGGEVEQFTPTLASRFAALTPFGSLPLRHRLLGPYFGSHEGMLVLTWLTRGGCTDLASVLSLTEDAILNWHQIGHGKLQRILQLLSEIAADAASLGHLLIGAHDALAHQSDPGSVQLVDDLDVLAQWGDFAARADTWGAVETTLDRPMLPADVAASAERVRALPTGLAAQQDPGDVLLEWIDALDDRDRHIFESRLVRVKPETLDSIGQAYDVTRERVRQLEVKLTKRARSLYEQDPAWRHVRWAGFLLEEELGAYAPRSVVDTRAADGEQRFDRWLLLWFAGISVTDTSFRRLGWTAPGIDEVPFREDSWVVDRAALDADLLARGVREDFLDFAIDSIKGLSRVDDSVVRWGTSVSDRACALLAVHGQPMEVSELHDVLGGSERSLRGRLFDDPRVTRVSRHSVGLSTWGGEAYDGVVNAMMRRLEEHGEVVLTDLAAELASQFGVSANSVTMYSAAPVFRTVAGKIRLRESPESFVPRAEPHRVQGLFQPSAHVLRWNVTVDKDLKRGSGRALPTEVGTFFGVTPGVHITVHGPVKDIPIGWAETSHTGPSIGSLKAYADELGAQIGDVLQLRFDRRDRSMQAIVREPSPVDTIPSARLAWLTGMSETVTNDVAALAAAVHVPVSELEPTLRGRGDEAVADAVVELLEG</sequence>
<dbReference type="PRINTS" id="PR00046">
    <property type="entry name" value="SIGMA70FCT"/>
</dbReference>
<dbReference type="Gene3D" id="1.10.10.10">
    <property type="entry name" value="Winged helix-like DNA-binding domain superfamily/Winged helix DNA-binding domain"/>
    <property type="match status" value="1"/>
</dbReference>
<dbReference type="Proteomes" id="UP000293291">
    <property type="component" value="Unassembled WGS sequence"/>
</dbReference>
<dbReference type="GO" id="GO:0003700">
    <property type="term" value="F:DNA-binding transcription factor activity"/>
    <property type="evidence" value="ECO:0007669"/>
    <property type="project" value="InterPro"/>
</dbReference>
<name>A0A4Q2SC85_9ACTN</name>
<reference evidence="2 3" key="1">
    <citation type="submission" date="2019-01" db="EMBL/GenBank/DDBJ databases">
        <title>Novel species of Nocardioides.</title>
        <authorList>
            <person name="Liu Q."/>
            <person name="Xin Y.-H."/>
        </authorList>
    </citation>
    <scope>NUCLEOTIDE SEQUENCE [LARGE SCALE GENOMIC DNA]</scope>
    <source>
        <strain evidence="2 3">CGMCC 4.6875</strain>
    </source>
</reference>
<evidence type="ECO:0000259" key="1">
    <source>
        <dbReference type="Pfam" id="PF04545"/>
    </source>
</evidence>
<dbReference type="InterPro" id="IPR000943">
    <property type="entry name" value="RNA_pol_sigma70"/>
</dbReference>
<proteinExistence type="predicted"/>
<dbReference type="OrthoDB" id="3928741at2"/>
<accession>A0A4Q2SC85</accession>
<protein>
    <recommendedName>
        <fullName evidence="1">RNA polymerase sigma-70 region 4 domain-containing protein</fullName>
    </recommendedName>
</protein>
<dbReference type="AlphaFoldDB" id="A0A4Q2SC85"/>
<dbReference type="GO" id="GO:0006352">
    <property type="term" value="P:DNA-templated transcription initiation"/>
    <property type="evidence" value="ECO:0007669"/>
    <property type="project" value="InterPro"/>
</dbReference>
<feature type="domain" description="RNA polymerase sigma-70 region 4" evidence="1">
    <location>
        <begin position="194"/>
        <end position="238"/>
    </location>
</feature>